<comment type="caution">
    <text evidence="5">The sequence shown here is derived from an EMBL/GenBank/DDBJ whole genome shotgun (WGS) entry which is preliminary data.</text>
</comment>
<comment type="similarity">
    <text evidence="1">Belongs to the sulfotransferase 1 family.</text>
</comment>
<feature type="domain" description="Sulfotransferase" evidence="4">
    <location>
        <begin position="70"/>
        <end position="379"/>
    </location>
</feature>
<name>A0ABN9MKZ1_9NEOB</name>
<dbReference type="SUPFAM" id="SSF52540">
    <property type="entry name" value="P-loop containing nucleoside triphosphate hydrolases"/>
    <property type="match status" value="1"/>
</dbReference>
<dbReference type="InterPro" id="IPR000863">
    <property type="entry name" value="Sulfotransferase_dom"/>
</dbReference>
<evidence type="ECO:0000256" key="1">
    <source>
        <dbReference type="RuleBase" id="RU361155"/>
    </source>
</evidence>
<dbReference type="PANTHER" id="PTHR10704">
    <property type="entry name" value="CARBOHYDRATE SULFOTRANSFERASE"/>
    <property type="match status" value="1"/>
</dbReference>
<evidence type="ECO:0000313" key="6">
    <source>
        <dbReference type="Proteomes" id="UP001176940"/>
    </source>
</evidence>
<organism evidence="5 6">
    <name type="scientific">Ranitomeya imitator</name>
    <name type="common">mimic poison frog</name>
    <dbReference type="NCBI Taxonomy" id="111125"/>
    <lineage>
        <taxon>Eukaryota</taxon>
        <taxon>Metazoa</taxon>
        <taxon>Chordata</taxon>
        <taxon>Craniata</taxon>
        <taxon>Vertebrata</taxon>
        <taxon>Euteleostomi</taxon>
        <taxon>Amphibia</taxon>
        <taxon>Batrachia</taxon>
        <taxon>Anura</taxon>
        <taxon>Neobatrachia</taxon>
        <taxon>Hyloidea</taxon>
        <taxon>Dendrobatidae</taxon>
        <taxon>Dendrobatinae</taxon>
        <taxon>Ranitomeya</taxon>
    </lineage>
</organism>
<reference evidence="5" key="1">
    <citation type="submission" date="2023-07" db="EMBL/GenBank/DDBJ databases">
        <authorList>
            <person name="Stuckert A."/>
        </authorList>
    </citation>
    <scope>NUCLEOTIDE SEQUENCE</scope>
</reference>
<keyword evidence="6" id="KW-1185">Reference proteome</keyword>
<sequence>MQPGGHFGSGDCREKTLGTRNQRPKKTMRRSLVLFCIIATLIALQTVQPFLKYLRTKFIATSSEQRPKKNHLIILSTWRSGSSLVGQFFNQHPDVFYLKEPSWHVWKTMHQNDAHTLHMSVRDLVRSVFMCDMSVFDVYIQNKRNLSNLFHWEVSRALCSPPACSFFSRTDIVDETACKKTCGQCPFQKVEDTCITYSHIVLQEFRIFDLSILYSLLNDPSMNLKILHVVRDPRAIARSRKEVKVDLTFDNSIVLKSEKSPTNDLKVLKKICESQVQIYKTSNFVALPFPQERYMFLRYEDLVREPLKMVREIYSFANLELPKNLEPWIDKMTRGPEQNTRKLYIVNPRNGPYMARAWRSVLSLKMIKEVQAVCKEAMEIFNYQTVDSEKELRNLTVDIVLPRRRDDFMWDIK</sequence>
<accession>A0ABN9MKZ1</accession>
<evidence type="ECO:0000313" key="5">
    <source>
        <dbReference type="EMBL" id="CAJ0967382.1"/>
    </source>
</evidence>
<dbReference type="InterPro" id="IPR027417">
    <property type="entry name" value="P-loop_NTPase"/>
</dbReference>
<evidence type="ECO:0000259" key="4">
    <source>
        <dbReference type="Pfam" id="PF00685"/>
    </source>
</evidence>
<dbReference type="InterPro" id="IPR051135">
    <property type="entry name" value="Gal/GlcNAc/GalNAc_ST"/>
</dbReference>
<dbReference type="EC" id="2.8.2.-" evidence="1"/>
<feature type="region of interest" description="Disordered" evidence="2">
    <location>
        <begin position="1"/>
        <end position="24"/>
    </location>
</feature>
<evidence type="ECO:0000256" key="2">
    <source>
        <dbReference type="SAM" id="MobiDB-lite"/>
    </source>
</evidence>
<proteinExistence type="inferred from homology"/>
<dbReference type="EMBL" id="CAUEEQ010078280">
    <property type="protein sequence ID" value="CAJ0967382.1"/>
    <property type="molecule type" value="Genomic_DNA"/>
</dbReference>
<keyword evidence="3" id="KW-1133">Transmembrane helix</keyword>
<dbReference type="Pfam" id="PF00685">
    <property type="entry name" value="Sulfotransfer_1"/>
    <property type="match status" value="1"/>
</dbReference>
<protein>
    <recommendedName>
        <fullName evidence="1">Sulfotransferase</fullName>
        <ecNumber evidence="1">2.8.2.-</ecNumber>
    </recommendedName>
</protein>
<dbReference type="Proteomes" id="UP001176940">
    <property type="component" value="Unassembled WGS sequence"/>
</dbReference>
<dbReference type="PANTHER" id="PTHR10704:SF4">
    <property type="entry name" value="CARBOHYDRATE SULFOTRANSFERASE 6"/>
    <property type="match status" value="1"/>
</dbReference>
<evidence type="ECO:0000256" key="3">
    <source>
        <dbReference type="SAM" id="Phobius"/>
    </source>
</evidence>
<keyword evidence="3" id="KW-0472">Membrane</keyword>
<feature type="transmembrane region" description="Helical" evidence="3">
    <location>
        <begin position="32"/>
        <end position="51"/>
    </location>
</feature>
<dbReference type="Gene3D" id="3.40.50.300">
    <property type="entry name" value="P-loop containing nucleotide triphosphate hydrolases"/>
    <property type="match status" value="1"/>
</dbReference>
<keyword evidence="1" id="KW-0808">Transferase</keyword>
<keyword evidence="3" id="KW-0812">Transmembrane</keyword>
<gene>
    <name evidence="5" type="ORF">RIMI_LOCUS22179299</name>
</gene>